<reference evidence="2" key="1">
    <citation type="submission" date="2018-06" db="EMBL/GenBank/DDBJ databases">
        <authorList>
            <person name="Zhirakovskaya E."/>
        </authorList>
    </citation>
    <scope>NUCLEOTIDE SEQUENCE</scope>
</reference>
<feature type="transmembrane region" description="Helical" evidence="1">
    <location>
        <begin position="29"/>
        <end position="54"/>
    </location>
</feature>
<gene>
    <name evidence="2" type="ORF">MNBD_GAMMA12-2708</name>
</gene>
<name>A0A3B0Z0R0_9ZZZZ</name>
<proteinExistence type="predicted"/>
<evidence type="ECO:0000313" key="2">
    <source>
        <dbReference type="EMBL" id="VAW79999.1"/>
    </source>
</evidence>
<evidence type="ECO:0000256" key="1">
    <source>
        <dbReference type="SAM" id="Phobius"/>
    </source>
</evidence>
<protein>
    <submittedName>
        <fullName evidence="2">Uncharacterized protein</fullName>
    </submittedName>
</protein>
<sequence>MSAIRVTFILASVFLWIGFYLSGFTNIHWIAYLPAIMMPVAGIIGFCPSTWMLGKVGFKPSSLKS</sequence>
<organism evidence="2">
    <name type="scientific">hydrothermal vent metagenome</name>
    <dbReference type="NCBI Taxonomy" id="652676"/>
    <lineage>
        <taxon>unclassified sequences</taxon>
        <taxon>metagenomes</taxon>
        <taxon>ecological metagenomes</taxon>
    </lineage>
</organism>
<dbReference type="AlphaFoldDB" id="A0A3B0Z0R0"/>
<keyword evidence="1" id="KW-1133">Transmembrane helix</keyword>
<accession>A0A3B0Z0R0</accession>
<feature type="transmembrane region" description="Helical" evidence="1">
    <location>
        <begin position="7"/>
        <end position="23"/>
    </location>
</feature>
<dbReference type="EMBL" id="UOFL01000185">
    <property type="protein sequence ID" value="VAW79999.1"/>
    <property type="molecule type" value="Genomic_DNA"/>
</dbReference>
<keyword evidence="1" id="KW-0472">Membrane</keyword>
<keyword evidence="1" id="KW-0812">Transmembrane</keyword>